<organism evidence="2 3">
    <name type="scientific">Caulobacter hibisci</name>
    <dbReference type="NCBI Taxonomy" id="2035993"/>
    <lineage>
        <taxon>Bacteria</taxon>
        <taxon>Pseudomonadati</taxon>
        <taxon>Pseudomonadota</taxon>
        <taxon>Alphaproteobacteria</taxon>
        <taxon>Caulobacterales</taxon>
        <taxon>Caulobacteraceae</taxon>
        <taxon>Caulobacter</taxon>
    </lineage>
</organism>
<dbReference type="Proteomes" id="UP000639859">
    <property type="component" value="Unassembled WGS sequence"/>
</dbReference>
<proteinExistence type="predicted"/>
<evidence type="ECO:0000259" key="1">
    <source>
        <dbReference type="Pfam" id="PF10074"/>
    </source>
</evidence>
<protein>
    <submittedName>
        <fullName evidence="2">DUF2285 domain-containing protein</fullName>
    </submittedName>
</protein>
<feature type="domain" description="T6SS Transcription factor RovC-like DNA binding" evidence="1">
    <location>
        <begin position="118"/>
        <end position="218"/>
    </location>
</feature>
<sequence length="219" mass="23734">MSCPPPIWPGSIFAAIPIIRATSRLRAKRAARAIGPRAGGCDFPVDPSLDGASAQVWWRAEVDADLLLLVASPLSEPSWLTAGDLPDRRLIQGQGRRAIRLSLLAESSEAATPLAAAIPLDDHLPRRLAALSRLWRQRRGQPAEEDVITVQRRQRLKAMLRAWDARQGGAPYRAIASGLYGSERVAAAPWKTSSLRDATLRLVRDAEGMVGGGYHALLA</sequence>
<accession>A0ABS0T2R1</accession>
<dbReference type="Pfam" id="PF10074">
    <property type="entry name" value="RovC_DNA-bd"/>
    <property type="match status" value="1"/>
</dbReference>
<dbReference type="EMBL" id="JADWOX010000011">
    <property type="protein sequence ID" value="MBI1685183.1"/>
    <property type="molecule type" value="Genomic_DNA"/>
</dbReference>
<gene>
    <name evidence="2" type="ORF">I4Q42_16050</name>
</gene>
<keyword evidence="3" id="KW-1185">Reference proteome</keyword>
<reference evidence="2 3" key="1">
    <citation type="submission" date="2020-11" db="EMBL/GenBank/DDBJ databases">
        <title>genome sequence of strain KACC 18849.</title>
        <authorList>
            <person name="Gao J."/>
            <person name="Zhang X."/>
        </authorList>
    </citation>
    <scope>NUCLEOTIDE SEQUENCE [LARGE SCALE GENOMIC DNA]</scope>
    <source>
        <strain evidence="2 3">KACC 18849</strain>
    </source>
</reference>
<evidence type="ECO:0000313" key="3">
    <source>
        <dbReference type="Proteomes" id="UP000639859"/>
    </source>
</evidence>
<evidence type="ECO:0000313" key="2">
    <source>
        <dbReference type="EMBL" id="MBI1685183.1"/>
    </source>
</evidence>
<name>A0ABS0T2R1_9CAUL</name>
<comment type="caution">
    <text evidence="2">The sequence shown here is derived from an EMBL/GenBank/DDBJ whole genome shotgun (WGS) entry which is preliminary data.</text>
</comment>
<dbReference type="InterPro" id="IPR018754">
    <property type="entry name" value="RovC-like_DNA-bd"/>
</dbReference>